<dbReference type="OrthoDB" id="9774819at2"/>
<evidence type="ECO:0000313" key="4">
    <source>
        <dbReference type="EMBL" id="AWV97996.1"/>
    </source>
</evidence>
<accession>A0A2Z4G9Y3</accession>
<dbReference type="InterPro" id="IPR054266">
    <property type="entry name" value="DUF6997"/>
</dbReference>
<evidence type="ECO:0000313" key="5">
    <source>
        <dbReference type="Proteomes" id="UP000249873"/>
    </source>
</evidence>
<dbReference type="Pfam" id="PF23871">
    <property type="entry name" value="DUF7226"/>
    <property type="match status" value="1"/>
</dbReference>
<organism evidence="4 5">
    <name type="scientific">Arcticibacterium luteifluviistationis</name>
    <dbReference type="NCBI Taxonomy" id="1784714"/>
    <lineage>
        <taxon>Bacteria</taxon>
        <taxon>Pseudomonadati</taxon>
        <taxon>Bacteroidota</taxon>
        <taxon>Cytophagia</taxon>
        <taxon>Cytophagales</taxon>
        <taxon>Leadbetterellaceae</taxon>
        <taxon>Arcticibacterium</taxon>
    </lineage>
</organism>
<dbReference type="REBASE" id="253655">
    <property type="entry name" value="Alu1504ORF7350P"/>
</dbReference>
<dbReference type="KEGG" id="als:DJ013_07355"/>
<dbReference type="Pfam" id="PF22515">
    <property type="entry name" value="DUF6996"/>
    <property type="match status" value="1"/>
</dbReference>
<dbReference type="EMBL" id="CP029480">
    <property type="protein sequence ID" value="AWV97996.1"/>
    <property type="molecule type" value="Genomic_DNA"/>
</dbReference>
<protein>
    <submittedName>
        <fullName evidence="4">Transcriptional regulator</fullName>
    </submittedName>
</protein>
<evidence type="ECO:0000259" key="3">
    <source>
        <dbReference type="Pfam" id="PF23871"/>
    </source>
</evidence>
<dbReference type="InterPro" id="IPR055650">
    <property type="entry name" value="DUF7226"/>
</dbReference>
<dbReference type="AlphaFoldDB" id="A0A2Z4G9Y3"/>
<dbReference type="Proteomes" id="UP000249873">
    <property type="component" value="Chromosome"/>
</dbReference>
<feature type="domain" description="DUF7226" evidence="3">
    <location>
        <begin position="290"/>
        <end position="430"/>
    </location>
</feature>
<dbReference type="Pfam" id="PF22518">
    <property type="entry name" value="DUF6997"/>
    <property type="match status" value="1"/>
</dbReference>
<keyword evidence="5" id="KW-1185">Reference proteome</keyword>
<feature type="domain" description="DUF6997" evidence="2">
    <location>
        <begin position="77"/>
        <end position="249"/>
    </location>
</feature>
<feature type="domain" description="DUF6996" evidence="1">
    <location>
        <begin position="7"/>
        <end position="75"/>
    </location>
</feature>
<evidence type="ECO:0000259" key="1">
    <source>
        <dbReference type="Pfam" id="PF22515"/>
    </source>
</evidence>
<reference evidence="4 5" key="1">
    <citation type="submission" date="2018-05" db="EMBL/GenBank/DDBJ databases">
        <title>Complete genome sequence of Arcticibacterium luteifluviistationis SM1504T, a cytophagaceae bacterium isolated from Arctic surface seawater.</title>
        <authorList>
            <person name="Li Y."/>
            <person name="Qin Q.-L."/>
        </authorList>
    </citation>
    <scope>NUCLEOTIDE SEQUENCE [LARGE SCALE GENOMIC DNA]</scope>
    <source>
        <strain evidence="4 5">SM1504</strain>
    </source>
</reference>
<proteinExistence type="predicted"/>
<evidence type="ECO:0000259" key="2">
    <source>
        <dbReference type="Pfam" id="PF22518"/>
    </source>
</evidence>
<name>A0A2Z4G9Y3_9BACT</name>
<dbReference type="InterPro" id="IPR054265">
    <property type="entry name" value="DUF6996"/>
</dbReference>
<gene>
    <name evidence="4" type="ORF">DJ013_07355</name>
</gene>
<sequence>MGQTKNDLAWEKLFEKYQIVETIKSDGIFEISSKQINQFREARLMTKFDHRSQLPEIFSNNNLSILPISRGSYLISDFEIFNDFKELESLPTITFNVVNNLESVNFNNVTSESSAINCAFISGILEDFIDDGRLTSTVNGRMSSDSFSFKIKQGDNLRTIDVVNSQIEIDAGYEGLTSFCVIEAKNSLSKDFLVRQLYYPFRLWLGKVSKKVRPIFMTYTNGVYHFREYAFESFDLYNSLTLVKEKRYVLNDDSLSEEVIDLVFIKSIIDNQIVVGEPEVPFPQADSFERVINLCELLYENEILSQTFITSNYDFDSRQTKYYASAAIYLGLINRVIDEGQVGYALSHIGLELFELSISQRQKQFISLILSHSVFKKVLMNYLESGVPPGKEKIVELMKSSNLYHINSESTFKRRASTVSSWVNWILEQIEE</sequence>
<dbReference type="RefSeq" id="WP_111371098.1">
    <property type="nucleotide sequence ID" value="NZ_CP029480.1"/>
</dbReference>